<organism evidence="12 13">
    <name type="scientific">Halteria grandinella</name>
    <dbReference type="NCBI Taxonomy" id="5974"/>
    <lineage>
        <taxon>Eukaryota</taxon>
        <taxon>Sar</taxon>
        <taxon>Alveolata</taxon>
        <taxon>Ciliophora</taxon>
        <taxon>Intramacronucleata</taxon>
        <taxon>Spirotrichea</taxon>
        <taxon>Stichotrichia</taxon>
        <taxon>Sporadotrichida</taxon>
        <taxon>Halteriidae</taxon>
        <taxon>Halteria</taxon>
    </lineage>
</organism>
<dbReference type="Gene3D" id="1.10.510.10">
    <property type="entry name" value="Transferase(Phosphotransferase) domain 1"/>
    <property type="match status" value="1"/>
</dbReference>
<evidence type="ECO:0000256" key="1">
    <source>
        <dbReference type="ARBA" id="ARBA00010006"/>
    </source>
</evidence>
<dbReference type="InterPro" id="IPR011009">
    <property type="entry name" value="Kinase-like_dom_sf"/>
</dbReference>
<feature type="domain" description="Protein kinase" evidence="11">
    <location>
        <begin position="58"/>
        <end position="363"/>
    </location>
</feature>
<evidence type="ECO:0000256" key="7">
    <source>
        <dbReference type="ARBA" id="ARBA00022840"/>
    </source>
</evidence>
<dbReference type="CDD" id="cd05581">
    <property type="entry name" value="STKc_PDK1"/>
    <property type="match status" value="1"/>
</dbReference>
<dbReference type="InterPro" id="IPR039046">
    <property type="entry name" value="PDPK1"/>
</dbReference>
<evidence type="ECO:0000256" key="4">
    <source>
        <dbReference type="ARBA" id="ARBA00022679"/>
    </source>
</evidence>
<dbReference type="SUPFAM" id="SSF56112">
    <property type="entry name" value="Protein kinase-like (PK-like)"/>
    <property type="match status" value="1"/>
</dbReference>
<evidence type="ECO:0000256" key="3">
    <source>
        <dbReference type="ARBA" id="ARBA00022527"/>
    </source>
</evidence>
<evidence type="ECO:0000256" key="10">
    <source>
        <dbReference type="SAM" id="MobiDB-lite"/>
    </source>
</evidence>
<feature type="compositionally biased region" description="Basic and acidic residues" evidence="10">
    <location>
        <begin position="438"/>
        <end position="466"/>
    </location>
</feature>
<feature type="region of interest" description="Disordered" evidence="10">
    <location>
        <begin position="414"/>
        <end position="466"/>
    </location>
</feature>
<dbReference type="PROSITE" id="PS50011">
    <property type="entry name" value="PROTEIN_KINASE_DOM"/>
    <property type="match status" value="1"/>
</dbReference>
<protein>
    <recommendedName>
        <fullName evidence="2">non-specific serine/threonine protein kinase</fullName>
        <ecNumber evidence="2">2.7.11.1</ecNumber>
    </recommendedName>
</protein>
<comment type="catalytic activity">
    <reaction evidence="8">
        <text>L-threonyl-[protein] + ATP = O-phospho-L-threonyl-[protein] + ADP + H(+)</text>
        <dbReference type="Rhea" id="RHEA:46608"/>
        <dbReference type="Rhea" id="RHEA-COMP:11060"/>
        <dbReference type="Rhea" id="RHEA-COMP:11605"/>
        <dbReference type="ChEBI" id="CHEBI:15378"/>
        <dbReference type="ChEBI" id="CHEBI:30013"/>
        <dbReference type="ChEBI" id="CHEBI:30616"/>
        <dbReference type="ChEBI" id="CHEBI:61977"/>
        <dbReference type="ChEBI" id="CHEBI:456216"/>
        <dbReference type="EC" id="2.7.11.1"/>
    </reaction>
</comment>
<evidence type="ECO:0000256" key="6">
    <source>
        <dbReference type="ARBA" id="ARBA00022777"/>
    </source>
</evidence>
<keyword evidence="13" id="KW-1185">Reference proteome</keyword>
<keyword evidence="3" id="KW-0723">Serine/threonine-protein kinase</keyword>
<evidence type="ECO:0000313" key="12">
    <source>
        <dbReference type="EMBL" id="TNV83792.1"/>
    </source>
</evidence>
<dbReference type="SMART" id="SM00220">
    <property type="entry name" value="S_TKc"/>
    <property type="match status" value="1"/>
</dbReference>
<dbReference type="InterPro" id="IPR050236">
    <property type="entry name" value="Ser_Thr_kinase_AGC"/>
</dbReference>
<dbReference type="PANTHER" id="PTHR24356:SF163">
    <property type="entry name" value="3-PHOSPHOINOSITIDE-DEPENDENT PROTEIN KINASE 1-RELATED"/>
    <property type="match status" value="1"/>
</dbReference>
<dbReference type="FunFam" id="3.30.200.20:FF:000042">
    <property type="entry name" value="Aurora kinase A"/>
    <property type="match status" value="1"/>
</dbReference>
<proteinExistence type="inferred from homology"/>
<keyword evidence="4" id="KW-0808">Transferase</keyword>
<dbReference type="OrthoDB" id="432647at2759"/>
<feature type="compositionally biased region" description="Polar residues" evidence="10">
    <location>
        <begin position="612"/>
        <end position="625"/>
    </location>
</feature>
<keyword evidence="6" id="KW-0418">Kinase</keyword>
<dbReference type="PROSITE" id="PS00108">
    <property type="entry name" value="PROTEIN_KINASE_ST"/>
    <property type="match status" value="1"/>
</dbReference>
<keyword evidence="7" id="KW-0067">ATP-binding</keyword>
<evidence type="ECO:0000256" key="9">
    <source>
        <dbReference type="ARBA" id="ARBA00048679"/>
    </source>
</evidence>
<evidence type="ECO:0000256" key="5">
    <source>
        <dbReference type="ARBA" id="ARBA00022741"/>
    </source>
</evidence>
<comment type="catalytic activity">
    <reaction evidence="9">
        <text>L-seryl-[protein] + ATP = O-phospho-L-seryl-[protein] + ADP + H(+)</text>
        <dbReference type="Rhea" id="RHEA:17989"/>
        <dbReference type="Rhea" id="RHEA-COMP:9863"/>
        <dbReference type="Rhea" id="RHEA-COMP:11604"/>
        <dbReference type="ChEBI" id="CHEBI:15378"/>
        <dbReference type="ChEBI" id="CHEBI:29999"/>
        <dbReference type="ChEBI" id="CHEBI:30616"/>
        <dbReference type="ChEBI" id="CHEBI:83421"/>
        <dbReference type="ChEBI" id="CHEBI:456216"/>
        <dbReference type="EC" id="2.7.11.1"/>
    </reaction>
</comment>
<dbReference type="AlphaFoldDB" id="A0A8J8T631"/>
<feature type="compositionally biased region" description="Basic and acidic residues" evidence="10">
    <location>
        <begin position="1"/>
        <end position="26"/>
    </location>
</feature>
<dbReference type="GO" id="GO:0035556">
    <property type="term" value="P:intracellular signal transduction"/>
    <property type="evidence" value="ECO:0007669"/>
    <property type="project" value="TreeGrafter"/>
</dbReference>
<sequence length="625" mass="70363">MSIRRPEEVKFRSKDETRAAEALKEEVEGDQSGAQDKSKQKRDNSAGASKVAVNLESFEILGMMGSGSYGKVFLCQKKKTGKFYALKAISKHKIMQDQKQHEVFRERQALIMLDHPSIVRMHWSFNDKKNLYFVLDLAPNGELFQIIRREGKLKTDVARFVAAEIVDILEYIHSKGVAHRDLKPSNLLLDENFHLKLVDFGTAKIEEPQALEARRGTVKKTVCVEIEHKNVEEQNYVERQLQEQSSIKKKGTMVGTEDYIAPEVLDEETSGPAADIWSFGVILYMMLSGKSPFKAVSQYQTFQNIKNVDFSYPDPSLPEGAYFTPEAKDLINKLLVRDPRARLGVGRKGTSNDYDALKSHPFFDGVDFDLIFLMQSPLLEQNSKFQRSTIVKKIIEQSKNEVVAKPVVAAVSDRKVSDQSQGAGESSASRKQSSTDGKIQDEYADPSRERTFSETSHEDNLVLRKRSDSNPNEGVIILQALLKKKNRIGFFYKRILTLTEEPRLGFSKDGQNFFQKTLTLGEDTKVSKVDQMKFKLSYWKASQSAGTKKEVVRIFKCNDAKQCDEWVSALLIAIETAKTSPYLDPVVGSGNIRKTDSSSALTGSFTGRLPSQVDTSRTGSLTEKK</sequence>
<feature type="region of interest" description="Disordered" evidence="10">
    <location>
        <begin position="1"/>
        <end position="46"/>
    </location>
</feature>
<dbReference type="PANTHER" id="PTHR24356">
    <property type="entry name" value="SERINE/THREONINE-PROTEIN KINASE"/>
    <property type="match status" value="1"/>
</dbReference>
<accession>A0A8J8T631</accession>
<dbReference type="Gene3D" id="3.30.200.20">
    <property type="entry name" value="Phosphorylase Kinase, domain 1"/>
    <property type="match status" value="1"/>
</dbReference>
<dbReference type="SUPFAM" id="SSF50729">
    <property type="entry name" value="PH domain-like"/>
    <property type="match status" value="1"/>
</dbReference>
<comment type="similarity">
    <text evidence="1">Belongs to the protein kinase superfamily. AGC Ser/Thr protein kinase family. PDPK1 subfamily.</text>
</comment>
<dbReference type="InterPro" id="IPR000719">
    <property type="entry name" value="Prot_kinase_dom"/>
</dbReference>
<feature type="compositionally biased region" description="Polar residues" evidence="10">
    <location>
        <begin position="418"/>
        <end position="437"/>
    </location>
</feature>
<feature type="region of interest" description="Disordered" evidence="10">
    <location>
        <begin position="595"/>
        <end position="625"/>
    </location>
</feature>
<dbReference type="EC" id="2.7.11.1" evidence="2"/>
<evidence type="ECO:0000259" key="11">
    <source>
        <dbReference type="PROSITE" id="PS50011"/>
    </source>
</evidence>
<gene>
    <name evidence="12" type="ORF">FGO68_gene7188</name>
</gene>
<dbReference type="GO" id="GO:0004674">
    <property type="term" value="F:protein serine/threonine kinase activity"/>
    <property type="evidence" value="ECO:0007669"/>
    <property type="project" value="UniProtKB-KW"/>
</dbReference>
<evidence type="ECO:0000313" key="13">
    <source>
        <dbReference type="Proteomes" id="UP000785679"/>
    </source>
</evidence>
<dbReference type="EMBL" id="RRYP01003448">
    <property type="protein sequence ID" value="TNV83792.1"/>
    <property type="molecule type" value="Genomic_DNA"/>
</dbReference>
<name>A0A8J8T631_HALGN</name>
<evidence type="ECO:0000256" key="8">
    <source>
        <dbReference type="ARBA" id="ARBA00047899"/>
    </source>
</evidence>
<dbReference type="InterPro" id="IPR008271">
    <property type="entry name" value="Ser/Thr_kinase_AS"/>
</dbReference>
<comment type="caution">
    <text evidence="12">The sequence shown here is derived from an EMBL/GenBank/DDBJ whole genome shotgun (WGS) entry which is preliminary data.</text>
</comment>
<dbReference type="Proteomes" id="UP000785679">
    <property type="component" value="Unassembled WGS sequence"/>
</dbReference>
<dbReference type="Pfam" id="PF00069">
    <property type="entry name" value="Pkinase"/>
    <property type="match status" value="2"/>
</dbReference>
<keyword evidence="5" id="KW-0547">Nucleotide-binding</keyword>
<dbReference type="GO" id="GO:0005524">
    <property type="term" value="F:ATP binding"/>
    <property type="evidence" value="ECO:0007669"/>
    <property type="project" value="UniProtKB-KW"/>
</dbReference>
<evidence type="ECO:0000256" key="2">
    <source>
        <dbReference type="ARBA" id="ARBA00012513"/>
    </source>
</evidence>
<reference evidence="12" key="1">
    <citation type="submission" date="2019-06" db="EMBL/GenBank/DDBJ databases">
        <authorList>
            <person name="Zheng W."/>
        </authorList>
    </citation>
    <scope>NUCLEOTIDE SEQUENCE</scope>
    <source>
        <strain evidence="12">QDHG01</strain>
    </source>
</reference>